<dbReference type="AlphaFoldDB" id="A0A8T0G6R1"/>
<proteinExistence type="predicted"/>
<name>A0A8T0G6R1_CERPU</name>
<dbReference type="GO" id="GO:0003964">
    <property type="term" value="F:RNA-directed DNA polymerase activity"/>
    <property type="evidence" value="ECO:0007669"/>
    <property type="project" value="TreeGrafter"/>
</dbReference>
<accession>A0A8T0G6R1</accession>
<reference evidence="3" key="1">
    <citation type="submission" date="2020-06" db="EMBL/GenBank/DDBJ databases">
        <title>WGS assembly of Ceratodon purpureus strain R40.</title>
        <authorList>
            <person name="Carey S.B."/>
            <person name="Jenkins J."/>
            <person name="Shu S."/>
            <person name="Lovell J.T."/>
            <person name="Sreedasyam A."/>
            <person name="Maumus F."/>
            <person name="Tiley G.P."/>
            <person name="Fernandez-Pozo N."/>
            <person name="Barry K."/>
            <person name="Chen C."/>
            <person name="Wang M."/>
            <person name="Lipzen A."/>
            <person name="Daum C."/>
            <person name="Saski C.A."/>
            <person name="Payton A.C."/>
            <person name="Mcbreen J.C."/>
            <person name="Conrad R.E."/>
            <person name="Kollar L.M."/>
            <person name="Olsson S."/>
            <person name="Huttunen S."/>
            <person name="Landis J.B."/>
            <person name="Wickett N.J."/>
            <person name="Johnson M.G."/>
            <person name="Rensing S.A."/>
            <person name="Grimwood J."/>
            <person name="Schmutz J."/>
            <person name="Mcdaniel S.F."/>
        </authorList>
    </citation>
    <scope>NUCLEOTIDE SEQUENCE</scope>
    <source>
        <strain evidence="3">R40</strain>
    </source>
</reference>
<feature type="region of interest" description="Disordered" evidence="1">
    <location>
        <begin position="50"/>
        <end position="83"/>
    </location>
</feature>
<protein>
    <recommendedName>
        <fullName evidence="2">Domain X domain-containing protein</fullName>
    </recommendedName>
</protein>
<comment type="caution">
    <text evidence="3">The sequence shown here is derived from an EMBL/GenBank/DDBJ whole genome shotgun (WGS) entry which is preliminary data.</text>
</comment>
<dbReference type="PANTHER" id="PTHR33642">
    <property type="entry name" value="COX1/OXI3 INTRON 1 PROTEIN-RELATED"/>
    <property type="match status" value="1"/>
</dbReference>
<evidence type="ECO:0000313" key="3">
    <source>
        <dbReference type="EMBL" id="KAG0554956.1"/>
    </source>
</evidence>
<organism evidence="3 4">
    <name type="scientific">Ceratodon purpureus</name>
    <name type="common">Fire moss</name>
    <name type="synonym">Dicranum purpureum</name>
    <dbReference type="NCBI Taxonomy" id="3225"/>
    <lineage>
        <taxon>Eukaryota</taxon>
        <taxon>Viridiplantae</taxon>
        <taxon>Streptophyta</taxon>
        <taxon>Embryophyta</taxon>
        <taxon>Bryophyta</taxon>
        <taxon>Bryophytina</taxon>
        <taxon>Bryopsida</taxon>
        <taxon>Dicranidae</taxon>
        <taxon>Pseudoditrichales</taxon>
        <taxon>Ditrichaceae</taxon>
        <taxon>Ceratodon</taxon>
    </lineage>
</organism>
<sequence length="582" mass="65328">MARASRESWRTAMVVCENWGARVRVNGGRVYSETSHLALRSSARSSVGLVSVDSGVQPESRDSITARGPINEDSASISGSLEGGSHGRIFNQGLHRKGAGVKLDARQGVYTLHPSSRTSIRSTSFNTLPCVRITGTPKHVVYHKKGIHQPLLAGPNASLLPRSLIRMAFSTRPESVAEARNNSTPAGRSIEIDNQMGLHYTRHGKEFMLGVRGSREDVENIKSRIANFLKTELHLEVSLASHVHIQAGTVEFLGTRVAGLLDNKVRRRFSKEIEKRRRSKVRAQGEARIRTETWHNELKDLAVQSWAFGLKKVRRDLESWKTAQQVLYKRSQELRGGKFVPEQIDRSVTKETIQRLLDKEEEVFMDAPGTGLPQQILRAQQRLTRLLKKHLDEEIAYEKKANSALQARSQLTKTPRKEAEADDDDSIPIQLLAPMEHIMEKLSVKGILQPSKALPTVVTPMLDSSDEAIVSYFTALGTCLLSYYRCCDNFEKIRRLVDHQVRWSALFTLGRKHGCSARKIMRQFSRGPKIVDPDSGRVVVEFPSSPDIARTGKKFLVNVQHHSLDEILRSRPVQLQATKLRG</sequence>
<evidence type="ECO:0000313" key="4">
    <source>
        <dbReference type="Proteomes" id="UP000822688"/>
    </source>
</evidence>
<dbReference type="GO" id="GO:0005739">
    <property type="term" value="C:mitochondrion"/>
    <property type="evidence" value="ECO:0007669"/>
    <property type="project" value="TreeGrafter"/>
</dbReference>
<dbReference type="Pfam" id="PF01348">
    <property type="entry name" value="Intron_maturas2"/>
    <property type="match status" value="1"/>
</dbReference>
<dbReference type="EMBL" id="CM026433">
    <property type="protein sequence ID" value="KAG0554956.1"/>
    <property type="molecule type" value="Genomic_DNA"/>
</dbReference>
<dbReference type="Proteomes" id="UP000822688">
    <property type="component" value="Chromosome 12"/>
</dbReference>
<gene>
    <name evidence="3" type="ORF">KC19_12G133000</name>
</gene>
<evidence type="ECO:0000259" key="2">
    <source>
        <dbReference type="Pfam" id="PF01348"/>
    </source>
</evidence>
<keyword evidence="4" id="KW-1185">Reference proteome</keyword>
<feature type="domain" description="Domain X" evidence="2">
    <location>
        <begin position="431"/>
        <end position="531"/>
    </location>
</feature>
<dbReference type="InterPro" id="IPR024937">
    <property type="entry name" value="Domain_X"/>
</dbReference>
<dbReference type="GO" id="GO:0006315">
    <property type="term" value="P:homing of group II introns"/>
    <property type="evidence" value="ECO:0007669"/>
    <property type="project" value="TreeGrafter"/>
</dbReference>
<evidence type="ECO:0000256" key="1">
    <source>
        <dbReference type="SAM" id="MobiDB-lite"/>
    </source>
</evidence>
<dbReference type="GO" id="GO:0090615">
    <property type="term" value="P:mitochondrial mRNA processing"/>
    <property type="evidence" value="ECO:0007669"/>
    <property type="project" value="TreeGrafter"/>
</dbReference>
<dbReference type="PANTHER" id="PTHR33642:SF4">
    <property type="entry name" value="COX1_OXI3 INTRON 1 PROTEIN-RELATED"/>
    <property type="match status" value="1"/>
</dbReference>